<comment type="caution">
    <text evidence="3">The sequence shown here is derived from an EMBL/GenBank/DDBJ whole genome shotgun (WGS) entry which is preliminary data.</text>
</comment>
<dbReference type="InterPro" id="IPR001254">
    <property type="entry name" value="Trypsin_dom"/>
</dbReference>
<evidence type="ECO:0000313" key="4">
    <source>
        <dbReference type="Proteomes" id="UP000466442"/>
    </source>
</evidence>
<dbReference type="InterPro" id="IPR043504">
    <property type="entry name" value="Peptidase_S1_PA_chymotrypsin"/>
</dbReference>
<dbReference type="InterPro" id="IPR009003">
    <property type="entry name" value="Peptidase_S1_PA"/>
</dbReference>
<organism evidence="3 4">
    <name type="scientific">Apolygus lucorum</name>
    <name type="common">Small green plant bug</name>
    <name type="synonym">Lygocoris lucorum</name>
    <dbReference type="NCBI Taxonomy" id="248454"/>
    <lineage>
        <taxon>Eukaryota</taxon>
        <taxon>Metazoa</taxon>
        <taxon>Ecdysozoa</taxon>
        <taxon>Arthropoda</taxon>
        <taxon>Hexapoda</taxon>
        <taxon>Insecta</taxon>
        <taxon>Pterygota</taxon>
        <taxon>Neoptera</taxon>
        <taxon>Paraneoptera</taxon>
        <taxon>Hemiptera</taxon>
        <taxon>Heteroptera</taxon>
        <taxon>Panheteroptera</taxon>
        <taxon>Cimicomorpha</taxon>
        <taxon>Miridae</taxon>
        <taxon>Mirini</taxon>
        <taxon>Apolygus</taxon>
    </lineage>
</organism>
<dbReference type="PROSITE" id="PS50240">
    <property type="entry name" value="TRYPSIN_DOM"/>
    <property type="match status" value="1"/>
</dbReference>
<feature type="domain" description="Peptidase S1" evidence="2">
    <location>
        <begin position="27"/>
        <end position="346"/>
    </location>
</feature>
<evidence type="ECO:0000259" key="2">
    <source>
        <dbReference type="PROSITE" id="PS50240"/>
    </source>
</evidence>
<dbReference type="EMBL" id="WIXP02000003">
    <property type="protein sequence ID" value="KAF6213755.1"/>
    <property type="molecule type" value="Genomic_DNA"/>
</dbReference>
<proteinExistence type="predicted"/>
<feature type="signal peptide" evidence="1">
    <location>
        <begin position="1"/>
        <end position="18"/>
    </location>
</feature>
<keyword evidence="4" id="KW-1185">Reference proteome</keyword>
<gene>
    <name evidence="3" type="ORF">GE061_011477</name>
</gene>
<dbReference type="Gene3D" id="2.40.10.10">
    <property type="entry name" value="Trypsin-like serine proteases"/>
    <property type="match status" value="1"/>
</dbReference>
<dbReference type="GO" id="GO:0004252">
    <property type="term" value="F:serine-type endopeptidase activity"/>
    <property type="evidence" value="ECO:0007669"/>
    <property type="project" value="InterPro"/>
</dbReference>
<dbReference type="GO" id="GO:0006508">
    <property type="term" value="P:proteolysis"/>
    <property type="evidence" value="ECO:0007669"/>
    <property type="project" value="InterPro"/>
</dbReference>
<keyword evidence="1" id="KW-0732">Signal</keyword>
<dbReference type="AlphaFoldDB" id="A0A8S9Y1L5"/>
<dbReference type="Proteomes" id="UP000466442">
    <property type="component" value="Unassembled WGS sequence"/>
</dbReference>
<dbReference type="SUPFAM" id="SSF50494">
    <property type="entry name" value="Trypsin-like serine proteases"/>
    <property type="match status" value="1"/>
</dbReference>
<evidence type="ECO:0000256" key="1">
    <source>
        <dbReference type="SAM" id="SignalP"/>
    </source>
</evidence>
<feature type="chain" id="PRO_5035826280" description="Peptidase S1 domain-containing protein" evidence="1">
    <location>
        <begin position="19"/>
        <end position="377"/>
    </location>
</feature>
<reference evidence="3" key="1">
    <citation type="journal article" date="2021" name="Mol. Ecol. Resour.">
        <title>Apolygus lucorum genome provides insights into omnivorousness and mesophyll feeding.</title>
        <authorList>
            <person name="Liu Y."/>
            <person name="Liu H."/>
            <person name="Wang H."/>
            <person name="Huang T."/>
            <person name="Liu B."/>
            <person name="Yang B."/>
            <person name="Yin L."/>
            <person name="Li B."/>
            <person name="Zhang Y."/>
            <person name="Zhang S."/>
            <person name="Jiang F."/>
            <person name="Zhang X."/>
            <person name="Ren Y."/>
            <person name="Wang B."/>
            <person name="Wang S."/>
            <person name="Lu Y."/>
            <person name="Wu K."/>
            <person name="Fan W."/>
            <person name="Wang G."/>
        </authorList>
    </citation>
    <scope>NUCLEOTIDE SEQUENCE</scope>
    <source>
        <strain evidence="3">12Hb</strain>
    </source>
</reference>
<protein>
    <recommendedName>
        <fullName evidence="2">Peptidase S1 domain-containing protein</fullName>
    </recommendedName>
</protein>
<accession>A0A8S9Y1L5</accession>
<name>A0A8S9Y1L5_APOLU</name>
<sequence length="377" mass="43524">MRVFTLLVVVCCGGFSGGEDYFRTKRIIYGRALLSSTAYDSTAFYVRLDSPVNLSWLFRYFAEPPLGFRFCGGSALTPHVVQTACHCIANKWTNPIKLKGFFYKLPLVKNGWEDMIIIHHGHQTEEQMVDGVWSRKFMVHEDCKRINRTNGITHDYGLILTREELKQSNNPNVKFSFVPLYTLLDLVRQYQRNMKQEAICLIIGFGAYQYAQKTPETKYIYDSPPVLQHGWRALRNYWQCYGITFDALQSSYGFPFEQHHHFDYVRDATWGCTTFFGKERNLGAPGDSGGPVMCGGVNFALMQSIYADFRNTINDSWEYIGLLAYSAFENAAEYREAMETRLWQYWGTDDLIPPVVIDRATVDPFHPDAHYPRPTEQ</sequence>
<evidence type="ECO:0000313" key="3">
    <source>
        <dbReference type="EMBL" id="KAF6213755.1"/>
    </source>
</evidence>